<keyword evidence="2" id="KW-1185">Reference proteome</keyword>
<protein>
    <submittedName>
        <fullName evidence="1">Uncharacterized protein</fullName>
    </submittedName>
</protein>
<name>A0AAV8S117_ENSVE</name>
<gene>
    <name evidence="1" type="ORF">OPV22_003540</name>
</gene>
<dbReference type="Proteomes" id="UP001222027">
    <property type="component" value="Unassembled WGS sequence"/>
</dbReference>
<proteinExistence type="predicted"/>
<reference evidence="1 2" key="1">
    <citation type="submission" date="2022-12" db="EMBL/GenBank/DDBJ databases">
        <title>Chromosome-scale assembly of the Ensete ventricosum genome.</title>
        <authorList>
            <person name="Dussert Y."/>
            <person name="Stocks J."/>
            <person name="Wendawek A."/>
            <person name="Woldeyes F."/>
            <person name="Nichols R.A."/>
            <person name="Borrell J.S."/>
        </authorList>
    </citation>
    <scope>NUCLEOTIDE SEQUENCE [LARGE SCALE GENOMIC DNA]</scope>
    <source>
        <strain evidence="2">cv. Maze</strain>
        <tissue evidence="1">Seeds</tissue>
    </source>
</reference>
<evidence type="ECO:0000313" key="1">
    <source>
        <dbReference type="EMBL" id="KAJ8513106.1"/>
    </source>
</evidence>
<dbReference type="AlphaFoldDB" id="A0AAV8S117"/>
<dbReference type="EMBL" id="JAQQAF010000001">
    <property type="protein sequence ID" value="KAJ8513106.1"/>
    <property type="molecule type" value="Genomic_DNA"/>
</dbReference>
<comment type="caution">
    <text evidence="1">The sequence shown here is derived from an EMBL/GenBank/DDBJ whole genome shotgun (WGS) entry which is preliminary data.</text>
</comment>
<evidence type="ECO:0000313" key="2">
    <source>
        <dbReference type="Proteomes" id="UP001222027"/>
    </source>
</evidence>
<organism evidence="1 2">
    <name type="scientific">Ensete ventricosum</name>
    <name type="common">Abyssinian banana</name>
    <name type="synonym">Musa ensete</name>
    <dbReference type="NCBI Taxonomy" id="4639"/>
    <lineage>
        <taxon>Eukaryota</taxon>
        <taxon>Viridiplantae</taxon>
        <taxon>Streptophyta</taxon>
        <taxon>Embryophyta</taxon>
        <taxon>Tracheophyta</taxon>
        <taxon>Spermatophyta</taxon>
        <taxon>Magnoliopsida</taxon>
        <taxon>Liliopsida</taxon>
        <taxon>Zingiberales</taxon>
        <taxon>Musaceae</taxon>
        <taxon>Ensete</taxon>
    </lineage>
</organism>
<sequence length="113" mass="12307">MGSSNGRAIQEAAWHEGRHWLRGDAELSHGSVATDSGRAPHAVCHAIDRGSLRAPRSRRTAELLYVFGGFTIPRERASWRFESDGGGALFGDDLPPSFCFDPTTQPTHSPYLG</sequence>
<accession>A0AAV8S117</accession>